<evidence type="ECO:0000256" key="1">
    <source>
        <dbReference type="ARBA" id="ARBA00004127"/>
    </source>
</evidence>
<evidence type="ECO:0000256" key="3">
    <source>
        <dbReference type="ARBA" id="ARBA00022692"/>
    </source>
</evidence>
<evidence type="ECO:0000256" key="5">
    <source>
        <dbReference type="ARBA" id="ARBA00023136"/>
    </source>
</evidence>
<protein>
    <recommendedName>
        <fullName evidence="10">Magnesium transporter</fullName>
    </recommendedName>
</protein>
<dbReference type="KEGG" id="gtr:GLOTRDRAFT_74825"/>
<keyword evidence="7" id="KW-0732">Signal</keyword>
<name>S7Q8F1_GLOTA</name>
<dbReference type="HOGENOM" id="CLU_122437_2_0_1"/>
<evidence type="ECO:0008006" key="10">
    <source>
        <dbReference type="Google" id="ProtNLM"/>
    </source>
</evidence>
<dbReference type="GeneID" id="19308464"/>
<sequence>MFGRVLLVLGALALLHAAFSTYEHLSYLKALGRLEESVPNDVTLEALVGLFSGILGASLDAPALKEITWASEMKKRTIDEMDTRLGFANWGNRGSSLLGENYGKSK</sequence>
<evidence type="ECO:0000256" key="4">
    <source>
        <dbReference type="ARBA" id="ARBA00022989"/>
    </source>
</evidence>
<dbReference type="GO" id="GO:0012505">
    <property type="term" value="C:endomembrane system"/>
    <property type="evidence" value="ECO:0007669"/>
    <property type="project" value="UniProtKB-SubCell"/>
</dbReference>
<keyword evidence="3 6" id="KW-0812">Transmembrane</keyword>
<dbReference type="AlphaFoldDB" id="S7Q8F1"/>
<dbReference type="STRING" id="670483.S7Q8F1"/>
<dbReference type="OMA" id="CYGIVHL"/>
<evidence type="ECO:0000256" key="2">
    <source>
        <dbReference type="ARBA" id="ARBA00006109"/>
    </source>
</evidence>
<accession>S7Q8F1</accession>
<evidence type="ECO:0000313" key="9">
    <source>
        <dbReference type="Proteomes" id="UP000030669"/>
    </source>
</evidence>
<gene>
    <name evidence="8" type="ORF">GLOTRDRAFT_74825</name>
</gene>
<evidence type="ECO:0000256" key="7">
    <source>
        <dbReference type="SAM" id="SignalP"/>
    </source>
</evidence>
<comment type="similarity">
    <text evidence="2">Belongs to the membrane magnesium transporter (TC 1.A.67) family.</text>
</comment>
<dbReference type="RefSeq" id="XP_007865024.1">
    <property type="nucleotide sequence ID" value="XM_007866833.1"/>
</dbReference>
<reference evidence="8 9" key="1">
    <citation type="journal article" date="2012" name="Science">
        <title>The Paleozoic origin of enzymatic lignin decomposition reconstructed from 31 fungal genomes.</title>
        <authorList>
            <person name="Floudas D."/>
            <person name="Binder M."/>
            <person name="Riley R."/>
            <person name="Barry K."/>
            <person name="Blanchette R.A."/>
            <person name="Henrissat B."/>
            <person name="Martinez A.T."/>
            <person name="Otillar R."/>
            <person name="Spatafora J.W."/>
            <person name="Yadav J.S."/>
            <person name="Aerts A."/>
            <person name="Benoit I."/>
            <person name="Boyd A."/>
            <person name="Carlson A."/>
            <person name="Copeland A."/>
            <person name="Coutinho P.M."/>
            <person name="de Vries R.P."/>
            <person name="Ferreira P."/>
            <person name="Findley K."/>
            <person name="Foster B."/>
            <person name="Gaskell J."/>
            <person name="Glotzer D."/>
            <person name="Gorecki P."/>
            <person name="Heitman J."/>
            <person name="Hesse C."/>
            <person name="Hori C."/>
            <person name="Igarashi K."/>
            <person name="Jurgens J.A."/>
            <person name="Kallen N."/>
            <person name="Kersten P."/>
            <person name="Kohler A."/>
            <person name="Kuees U."/>
            <person name="Kumar T.K.A."/>
            <person name="Kuo A."/>
            <person name="LaButti K."/>
            <person name="Larrondo L.F."/>
            <person name="Lindquist E."/>
            <person name="Ling A."/>
            <person name="Lombard V."/>
            <person name="Lucas S."/>
            <person name="Lundell T."/>
            <person name="Martin R."/>
            <person name="McLaughlin D.J."/>
            <person name="Morgenstern I."/>
            <person name="Morin E."/>
            <person name="Murat C."/>
            <person name="Nagy L.G."/>
            <person name="Nolan M."/>
            <person name="Ohm R.A."/>
            <person name="Patyshakuliyeva A."/>
            <person name="Rokas A."/>
            <person name="Ruiz-Duenas F.J."/>
            <person name="Sabat G."/>
            <person name="Salamov A."/>
            <person name="Samejima M."/>
            <person name="Schmutz J."/>
            <person name="Slot J.C."/>
            <person name="St John F."/>
            <person name="Stenlid J."/>
            <person name="Sun H."/>
            <person name="Sun S."/>
            <person name="Syed K."/>
            <person name="Tsang A."/>
            <person name="Wiebenga A."/>
            <person name="Young D."/>
            <person name="Pisabarro A."/>
            <person name="Eastwood D.C."/>
            <person name="Martin F."/>
            <person name="Cullen D."/>
            <person name="Grigoriev I.V."/>
            <person name="Hibbett D.S."/>
        </authorList>
    </citation>
    <scope>NUCLEOTIDE SEQUENCE [LARGE SCALE GENOMIC DNA]</scope>
    <source>
        <strain evidence="8 9">ATCC 11539</strain>
    </source>
</reference>
<organism evidence="8 9">
    <name type="scientific">Gloeophyllum trabeum (strain ATCC 11539 / FP-39264 / Madison 617)</name>
    <name type="common">Brown rot fungus</name>
    <dbReference type="NCBI Taxonomy" id="670483"/>
    <lineage>
        <taxon>Eukaryota</taxon>
        <taxon>Fungi</taxon>
        <taxon>Dikarya</taxon>
        <taxon>Basidiomycota</taxon>
        <taxon>Agaricomycotina</taxon>
        <taxon>Agaricomycetes</taxon>
        <taxon>Gloeophyllales</taxon>
        <taxon>Gloeophyllaceae</taxon>
        <taxon>Gloeophyllum</taxon>
    </lineage>
</organism>
<comment type="subcellular location">
    <subcellularLocation>
        <location evidence="1">Endomembrane system</location>
        <topology evidence="1">Multi-pass membrane protein</topology>
    </subcellularLocation>
</comment>
<keyword evidence="9" id="KW-1185">Reference proteome</keyword>
<keyword evidence="4 6" id="KW-1133">Transmembrane helix</keyword>
<dbReference type="Pfam" id="PF10270">
    <property type="entry name" value="MMgT"/>
    <property type="match status" value="1"/>
</dbReference>
<keyword evidence="5 6" id="KW-0472">Membrane</keyword>
<dbReference type="eggNOG" id="KOG3918">
    <property type="taxonomic scope" value="Eukaryota"/>
</dbReference>
<dbReference type="EMBL" id="KB469300">
    <property type="protein sequence ID" value="EPQ56261.1"/>
    <property type="molecule type" value="Genomic_DNA"/>
</dbReference>
<dbReference type="OrthoDB" id="44756at2759"/>
<proteinExistence type="inferred from homology"/>
<feature type="signal peptide" evidence="7">
    <location>
        <begin position="1"/>
        <end position="20"/>
    </location>
</feature>
<feature type="transmembrane region" description="Helical" evidence="6">
    <location>
        <begin position="44"/>
        <end position="64"/>
    </location>
</feature>
<feature type="chain" id="PRO_5004544003" description="Magnesium transporter" evidence="7">
    <location>
        <begin position="21"/>
        <end position="106"/>
    </location>
</feature>
<evidence type="ECO:0000313" key="8">
    <source>
        <dbReference type="EMBL" id="EPQ56261.1"/>
    </source>
</evidence>
<dbReference type="InterPro" id="IPR018937">
    <property type="entry name" value="MMgT"/>
</dbReference>
<dbReference type="Proteomes" id="UP000030669">
    <property type="component" value="Unassembled WGS sequence"/>
</dbReference>
<evidence type="ECO:0000256" key="6">
    <source>
        <dbReference type="SAM" id="Phobius"/>
    </source>
</evidence>